<protein>
    <submittedName>
        <fullName evidence="1">Retrotransposon gag protein</fullName>
    </submittedName>
</protein>
<name>A0A0R3WQ34_HYDTA</name>
<reference evidence="1" key="1">
    <citation type="submission" date="2017-02" db="UniProtKB">
        <authorList>
            <consortium name="WormBaseParasite"/>
        </authorList>
    </citation>
    <scope>IDENTIFICATION</scope>
</reference>
<sequence>LKLHLVVLQSVTTPYSGHFYKDTPSLSSPAVVDSSSYWETRINRALGELCHASTGYQRVASIRRLPTLSNSDYNGRALTFEVILYSTGHGKTLANLEELIKHRLDEAYLSGLGPLDPEVSYVQRLEESMPDPEPDFKQHQDVYYNEKEIKEEYKDDEIVDVAETVKDPPQQDYPGSNRRCPITVRQTAHELAVQNSWRHREILNQPGVIAGKANVEWGCLDRTSF</sequence>
<dbReference type="WBParaSite" id="TTAC_0000287401-mRNA-1">
    <property type="protein sequence ID" value="TTAC_0000287401-mRNA-1"/>
    <property type="gene ID" value="TTAC_0000287401"/>
</dbReference>
<dbReference type="STRING" id="6205.A0A0R3WQ34"/>
<accession>A0A0R3WQ34</accession>
<evidence type="ECO:0000313" key="1">
    <source>
        <dbReference type="WBParaSite" id="TTAC_0000287401-mRNA-1"/>
    </source>
</evidence>
<dbReference type="AlphaFoldDB" id="A0A0R3WQ34"/>
<proteinExistence type="predicted"/>
<organism evidence="1">
    <name type="scientific">Hydatigena taeniaeformis</name>
    <name type="common">Feline tapeworm</name>
    <name type="synonym">Taenia taeniaeformis</name>
    <dbReference type="NCBI Taxonomy" id="6205"/>
    <lineage>
        <taxon>Eukaryota</taxon>
        <taxon>Metazoa</taxon>
        <taxon>Spiralia</taxon>
        <taxon>Lophotrochozoa</taxon>
        <taxon>Platyhelminthes</taxon>
        <taxon>Cestoda</taxon>
        <taxon>Eucestoda</taxon>
        <taxon>Cyclophyllidea</taxon>
        <taxon>Taeniidae</taxon>
        <taxon>Hydatigera</taxon>
    </lineage>
</organism>